<keyword evidence="4" id="KW-1185">Reference proteome</keyword>
<proteinExistence type="predicted"/>
<protein>
    <submittedName>
        <fullName evidence="3">2-C-methyl-D-erythritol 4-phosphate cytidylyltransferase</fullName>
    </submittedName>
</protein>
<dbReference type="SUPFAM" id="SSF53448">
    <property type="entry name" value="Nucleotide-diphospho-sugar transferases"/>
    <property type="match status" value="1"/>
</dbReference>
<dbReference type="InterPro" id="IPR034683">
    <property type="entry name" value="IspD/TarI"/>
</dbReference>
<dbReference type="Gene3D" id="3.90.550.10">
    <property type="entry name" value="Spore Coat Polysaccharide Biosynthesis Protein SpsA, Chain A"/>
    <property type="match status" value="1"/>
</dbReference>
<comment type="caution">
    <text evidence="3">The sequence shown here is derived from an EMBL/GenBank/DDBJ whole genome shotgun (WGS) entry which is preliminary data.</text>
</comment>
<dbReference type="GO" id="GO:0016779">
    <property type="term" value="F:nucleotidyltransferase activity"/>
    <property type="evidence" value="ECO:0007669"/>
    <property type="project" value="UniProtKB-KW"/>
</dbReference>
<organism evidence="3 4">
    <name type="scientific">Pseudonocardia adelaidensis</name>
    <dbReference type="NCBI Taxonomy" id="648754"/>
    <lineage>
        <taxon>Bacteria</taxon>
        <taxon>Bacillati</taxon>
        <taxon>Actinomycetota</taxon>
        <taxon>Actinomycetes</taxon>
        <taxon>Pseudonocardiales</taxon>
        <taxon>Pseudonocardiaceae</taxon>
        <taxon>Pseudonocardia</taxon>
    </lineage>
</organism>
<dbReference type="Proteomes" id="UP001500804">
    <property type="component" value="Unassembled WGS sequence"/>
</dbReference>
<evidence type="ECO:0000313" key="4">
    <source>
        <dbReference type="Proteomes" id="UP001500804"/>
    </source>
</evidence>
<dbReference type="PANTHER" id="PTHR32125">
    <property type="entry name" value="2-C-METHYL-D-ERYTHRITOL 4-PHOSPHATE CYTIDYLYLTRANSFERASE, CHLOROPLASTIC"/>
    <property type="match status" value="1"/>
</dbReference>
<dbReference type="RefSeq" id="WP_345605874.1">
    <property type="nucleotide sequence ID" value="NZ_BAABJO010000010.1"/>
</dbReference>
<dbReference type="EMBL" id="BAABJO010000010">
    <property type="protein sequence ID" value="GAA5122198.1"/>
    <property type="molecule type" value="Genomic_DNA"/>
</dbReference>
<accession>A0ABP9NJD2</accession>
<evidence type="ECO:0000256" key="1">
    <source>
        <dbReference type="ARBA" id="ARBA00022679"/>
    </source>
</evidence>
<dbReference type="InterPro" id="IPR050088">
    <property type="entry name" value="IspD/TarI_cytidylyltransf_bact"/>
</dbReference>
<evidence type="ECO:0000313" key="3">
    <source>
        <dbReference type="EMBL" id="GAA5122198.1"/>
    </source>
</evidence>
<keyword evidence="2 3" id="KW-0548">Nucleotidyltransferase</keyword>
<reference evidence="4" key="1">
    <citation type="journal article" date="2019" name="Int. J. Syst. Evol. Microbiol.">
        <title>The Global Catalogue of Microorganisms (GCM) 10K type strain sequencing project: providing services to taxonomists for standard genome sequencing and annotation.</title>
        <authorList>
            <consortium name="The Broad Institute Genomics Platform"/>
            <consortium name="The Broad Institute Genome Sequencing Center for Infectious Disease"/>
            <person name="Wu L."/>
            <person name="Ma J."/>
        </authorList>
    </citation>
    <scope>NUCLEOTIDE SEQUENCE [LARGE SCALE GENOMIC DNA]</scope>
    <source>
        <strain evidence="4">JCM 18302</strain>
    </source>
</reference>
<sequence>MHVVAVVVAGSSRALTPVADVPMVVRAVRALLRSALVDRVIVVAADALRPEIDRVCASAPVDVRSPEALHRIGAHTVQRRDGAGSDDLVTASGDDIVVLHDACRPLAPAELATAVVGAVRGGHGIAVPILPLTDTVKSVDDRGAVIGTPDRTALRVLQTPVAVRAGALPPDAFENPLAAIRRVAAAGGDVGTVAGHPAAFAVRSAWDLELAELIADGRIRL</sequence>
<dbReference type="InterPro" id="IPR029044">
    <property type="entry name" value="Nucleotide-diphossugar_trans"/>
</dbReference>
<name>A0ABP9NJD2_9PSEU</name>
<dbReference type="PANTHER" id="PTHR32125:SF4">
    <property type="entry name" value="2-C-METHYL-D-ERYTHRITOL 4-PHOSPHATE CYTIDYLYLTRANSFERASE, CHLOROPLASTIC"/>
    <property type="match status" value="1"/>
</dbReference>
<keyword evidence="1" id="KW-0808">Transferase</keyword>
<gene>
    <name evidence="3" type="ORF">GCM10023320_32170</name>
</gene>
<dbReference type="Pfam" id="PF01128">
    <property type="entry name" value="IspD"/>
    <property type="match status" value="1"/>
</dbReference>
<evidence type="ECO:0000256" key="2">
    <source>
        <dbReference type="ARBA" id="ARBA00022695"/>
    </source>
</evidence>